<keyword evidence="2" id="KW-0175">Coiled coil</keyword>
<dbReference type="Gene3D" id="3.30.70.270">
    <property type="match status" value="1"/>
</dbReference>
<reference evidence="4" key="1">
    <citation type="submission" date="2019-12" db="EMBL/GenBank/DDBJ databases">
        <title>Identification of a novel metallo-beta-lactamase in a foodborne Vibrio alginolyticus isolate from China.</title>
        <authorList>
            <person name="Zheng Z."/>
            <person name="Ye L."/>
            <person name="Chen S."/>
        </authorList>
    </citation>
    <scope>NUCLEOTIDE SEQUENCE</scope>
    <source>
        <strain evidence="4">C1579</strain>
        <plasmid evidence="4">pC1579</plasmid>
    </source>
</reference>
<evidence type="ECO:0000259" key="3">
    <source>
        <dbReference type="PROSITE" id="PS50878"/>
    </source>
</evidence>
<dbReference type="PROSITE" id="PS50878">
    <property type="entry name" value="RT_POL"/>
    <property type="match status" value="1"/>
</dbReference>
<geneLocation type="plasmid" evidence="4">
    <name>pC1579</name>
</geneLocation>
<protein>
    <submittedName>
        <fullName evidence="4">Retron-type RNA-directed DNA polymerase</fullName>
    </submittedName>
</protein>
<feature type="domain" description="Reverse transcriptase" evidence="3">
    <location>
        <begin position="52"/>
        <end position="280"/>
    </location>
</feature>
<name>A0A6M4NPN5_VIBAL</name>
<evidence type="ECO:0000256" key="2">
    <source>
        <dbReference type="SAM" id="Coils"/>
    </source>
</evidence>
<dbReference type="AlphaFoldDB" id="A0A6M4NPN5"/>
<dbReference type="PANTHER" id="PTHR34047:SF8">
    <property type="entry name" value="PROTEIN YKFC"/>
    <property type="match status" value="1"/>
</dbReference>
<dbReference type="Pfam" id="PF08388">
    <property type="entry name" value="GIIM"/>
    <property type="match status" value="1"/>
</dbReference>
<dbReference type="InterPro" id="IPR013597">
    <property type="entry name" value="Mat_intron_G2"/>
</dbReference>
<keyword evidence="4" id="KW-0695">RNA-directed DNA polymerase</keyword>
<feature type="coiled-coil region" evidence="2">
    <location>
        <begin position="35"/>
        <end position="62"/>
    </location>
</feature>
<comment type="similarity">
    <text evidence="1">Belongs to the bacterial reverse transcriptase family.</text>
</comment>
<dbReference type="Pfam" id="PF00078">
    <property type="entry name" value="RVT_1"/>
    <property type="match status" value="1"/>
</dbReference>
<keyword evidence="4" id="KW-0614">Plasmid</keyword>
<dbReference type="InterPro" id="IPR043502">
    <property type="entry name" value="DNA/RNA_pol_sf"/>
</dbReference>
<dbReference type="InterPro" id="IPR000477">
    <property type="entry name" value="RT_dom"/>
</dbReference>
<dbReference type="CDD" id="cd01651">
    <property type="entry name" value="RT_G2_intron"/>
    <property type="match status" value="1"/>
</dbReference>
<dbReference type="InterPro" id="IPR051083">
    <property type="entry name" value="GrpII_Intron_Splice-Mob/Def"/>
</dbReference>
<dbReference type="PANTHER" id="PTHR34047">
    <property type="entry name" value="NUCLEAR INTRON MATURASE 1, MITOCHONDRIAL-RELATED"/>
    <property type="match status" value="1"/>
</dbReference>
<dbReference type="EMBL" id="MN865127">
    <property type="protein sequence ID" value="QJR97624.1"/>
    <property type="molecule type" value="Genomic_DNA"/>
</dbReference>
<dbReference type="GO" id="GO:0003964">
    <property type="term" value="F:RNA-directed DNA polymerase activity"/>
    <property type="evidence" value="ECO:0007669"/>
    <property type="project" value="UniProtKB-KW"/>
</dbReference>
<dbReference type="RefSeq" id="WP_140150525.1">
    <property type="nucleotide sequence ID" value="NZ_MN865127.1"/>
</dbReference>
<dbReference type="InterPro" id="IPR043128">
    <property type="entry name" value="Rev_trsase/Diguanyl_cyclase"/>
</dbReference>
<proteinExistence type="inferred from homology"/>
<accession>A0A6M4NPN5</accession>
<keyword evidence="4" id="KW-0808">Transferase</keyword>
<dbReference type="NCBIfam" id="TIGR04416">
    <property type="entry name" value="group_II_RT_mat"/>
    <property type="match status" value="1"/>
</dbReference>
<organism evidence="4">
    <name type="scientific">Vibrio alginolyticus</name>
    <dbReference type="NCBI Taxonomy" id="663"/>
    <lineage>
        <taxon>Bacteria</taxon>
        <taxon>Pseudomonadati</taxon>
        <taxon>Pseudomonadota</taxon>
        <taxon>Gammaproteobacteria</taxon>
        <taxon>Vibrionales</taxon>
        <taxon>Vibrionaceae</taxon>
        <taxon>Vibrio</taxon>
    </lineage>
</organism>
<evidence type="ECO:0000256" key="1">
    <source>
        <dbReference type="ARBA" id="ARBA00034120"/>
    </source>
</evidence>
<sequence length="427" mass="49014">MRVYYSLYGHLLNKERLYKGFKKVKKAKGAAGIDEQSLSNYAENLSDNLDQLLSELKTKQYKPQPVKRVEIPKEDGGVRLLGIPTVRDRVVQQALNDILTPIFEEQFHPSSFGYRPNRSCHDAINKSTMFIRRYGLQHVVDMDLSKCFDKLDHELIIKSIRKRVTDSSVLELIKQFLKSGVMIDGSWQETELGSPQGGVISPLIANIYLDAFDQEMRKRGHRIVRYADDILIFCRSKAGAENALAQATKILEGELKLTVNQTKSHIAHSSDGVKFLGVEIGSQFTRIQTKKLKVFKSKLKRMTKRGCGKPLEQVIKDLNPVLRGFSQYFRITNSSREFSRLAGWLRRRLRSIQLKLWKKPQRLHRKLKQLGYKPPFQHISMTSWVSAASPLSSYAMPNQWFNDQGLVNLGTIRTGYVFSQYAEWKCA</sequence>
<dbReference type="InterPro" id="IPR030931">
    <property type="entry name" value="Group_II_RT_mat"/>
</dbReference>
<dbReference type="SUPFAM" id="SSF56672">
    <property type="entry name" value="DNA/RNA polymerases"/>
    <property type="match status" value="1"/>
</dbReference>
<evidence type="ECO:0000313" key="4">
    <source>
        <dbReference type="EMBL" id="QJR97624.1"/>
    </source>
</evidence>
<keyword evidence="4" id="KW-0548">Nucleotidyltransferase</keyword>